<organism evidence="3 5">
    <name type="scientific">Dracunculus medinensis</name>
    <name type="common">Guinea worm</name>
    <dbReference type="NCBI Taxonomy" id="318479"/>
    <lineage>
        <taxon>Eukaryota</taxon>
        <taxon>Metazoa</taxon>
        <taxon>Ecdysozoa</taxon>
        <taxon>Nematoda</taxon>
        <taxon>Chromadorea</taxon>
        <taxon>Rhabditida</taxon>
        <taxon>Spirurina</taxon>
        <taxon>Dracunculoidea</taxon>
        <taxon>Dracunculidae</taxon>
        <taxon>Dracunculus</taxon>
    </lineage>
</organism>
<dbReference type="AlphaFoldDB" id="A0A0N4UE26"/>
<gene>
    <name evidence="2" type="ORF">DME_LOCUS651</name>
</gene>
<feature type="coiled-coil region" evidence="1">
    <location>
        <begin position="262"/>
        <end position="385"/>
    </location>
</feature>
<protein>
    <submittedName>
        <fullName evidence="5">GRIP domain-containing protein</fullName>
    </submittedName>
</protein>
<dbReference type="Proteomes" id="UP000274756">
    <property type="component" value="Unassembled WGS sequence"/>
</dbReference>
<evidence type="ECO:0000313" key="3">
    <source>
        <dbReference type="Proteomes" id="UP000038040"/>
    </source>
</evidence>
<keyword evidence="1" id="KW-0175">Coiled coil</keyword>
<dbReference type="OrthoDB" id="5849009at2759"/>
<evidence type="ECO:0000313" key="4">
    <source>
        <dbReference type="Proteomes" id="UP000274756"/>
    </source>
</evidence>
<reference evidence="2 4" key="2">
    <citation type="submission" date="2018-11" db="EMBL/GenBank/DDBJ databases">
        <authorList>
            <consortium name="Pathogen Informatics"/>
        </authorList>
    </citation>
    <scope>NUCLEOTIDE SEQUENCE [LARGE SCALE GENOMIC DNA]</scope>
</reference>
<accession>A0A0N4UE26</accession>
<dbReference type="STRING" id="318479.A0A0N4UE26"/>
<dbReference type="EMBL" id="UYYG01000006">
    <property type="protein sequence ID" value="VDN50678.1"/>
    <property type="molecule type" value="Genomic_DNA"/>
</dbReference>
<evidence type="ECO:0000313" key="2">
    <source>
        <dbReference type="EMBL" id="VDN50678.1"/>
    </source>
</evidence>
<proteinExistence type="predicted"/>
<feature type="coiled-coil region" evidence="1">
    <location>
        <begin position="131"/>
        <end position="229"/>
    </location>
</feature>
<keyword evidence="4" id="KW-1185">Reference proteome</keyword>
<name>A0A0N4UE26_DRAME</name>
<dbReference type="Proteomes" id="UP000038040">
    <property type="component" value="Unplaced"/>
</dbReference>
<sequence>MQFLSQIRRLEGQLEAVCASQNSVEKSHNYANNRLFDGSSAKRRDDYQQLCGEALKYKNLKQLFGNERALLKAREEQLKMQLAEMTEKYESLFKIIRENQFENDSVSSKNGVDQIRNWKNGMENGMQPKTLFEARRIISQLEDDLRQANETITDLELKLVDVKENCGNDLINQNDFLQRKIDELEECKRNFQRQFSDQELTLHQLQKDLEKLLGEKDMFRMRCDELEKVNENAIKQNFDQSEAIKALRLKLSHANEVQNESARKYISQIETYQKLLKEKEAERTAFIQQLCYDDQMYSSAAFMDDLKETDKKMDELKYINERLQKKESELQQEKAKCSAMSEALVEANNALMDVKNEFIETKNRAKMLEARIIKLESELENANGKFKIEQLSTKILESANEELMDLLGKKTCASKSKKSEMNPLANEFLDLRMDLSPMDVNIALAPTAVNTANQITS</sequence>
<dbReference type="WBParaSite" id="DME_0000560601-mRNA-1">
    <property type="protein sequence ID" value="DME_0000560601-mRNA-1"/>
    <property type="gene ID" value="DME_0000560601"/>
</dbReference>
<reference evidence="5" key="1">
    <citation type="submission" date="2017-02" db="UniProtKB">
        <authorList>
            <consortium name="WormBaseParasite"/>
        </authorList>
    </citation>
    <scope>IDENTIFICATION</scope>
</reference>
<evidence type="ECO:0000313" key="5">
    <source>
        <dbReference type="WBParaSite" id="DME_0000560601-mRNA-1"/>
    </source>
</evidence>
<evidence type="ECO:0000256" key="1">
    <source>
        <dbReference type="SAM" id="Coils"/>
    </source>
</evidence>